<dbReference type="EMBL" id="FOLH01000002">
    <property type="protein sequence ID" value="SFB97179.1"/>
    <property type="molecule type" value="Genomic_DNA"/>
</dbReference>
<dbReference type="Pfam" id="PF00912">
    <property type="entry name" value="Transgly"/>
    <property type="match status" value="1"/>
</dbReference>
<dbReference type="InterPro" id="IPR001264">
    <property type="entry name" value="Glyco_trans_51"/>
</dbReference>
<dbReference type="InterPro" id="IPR050396">
    <property type="entry name" value="Glycosyltr_51/Transpeptidase"/>
</dbReference>
<dbReference type="InterPro" id="IPR023346">
    <property type="entry name" value="Lysozyme-like_dom_sf"/>
</dbReference>
<keyword evidence="2" id="KW-0808">Transferase</keyword>
<gene>
    <name evidence="5" type="ORF">SAMN05660443_0947</name>
</gene>
<evidence type="ECO:0000259" key="4">
    <source>
        <dbReference type="Pfam" id="PF00912"/>
    </source>
</evidence>
<accession>A0A1I1FCI4</accession>
<protein>
    <submittedName>
        <fullName evidence="5">Monofunctional biosynthetic peptidoglycan transglycosylase</fullName>
    </submittedName>
</protein>
<dbReference type="GO" id="GO:0009252">
    <property type="term" value="P:peptidoglycan biosynthetic process"/>
    <property type="evidence" value="ECO:0007669"/>
    <property type="project" value="TreeGrafter"/>
</dbReference>
<sequence>MVLPWRWLNRLVYWLGWLTLGFLLLVAGVLFTFFSTLPDAVNPSFEDLQAQAETRVKSRLEAPEAPYRWVPLRQVNRDLLYSVVLAEDARFFQHRGLDYDALLDAFITNLRRGETAFGGSTLTQQTVKNLFLTQEQTYYRKLQEAVLTRRLENRFSKNQILELYLNLAEFGPDIYGVDAASRHYFGKPPAAINAAEGAYLALLLPSPRRYHYTLFQNRNVTPGLERKYRRILMDMRHANYISQAQLNRYLPLIRKNDWPEGRR</sequence>
<dbReference type="PANTHER" id="PTHR32282">
    <property type="entry name" value="BINDING PROTEIN TRANSPEPTIDASE, PUTATIVE-RELATED"/>
    <property type="match status" value="1"/>
</dbReference>
<proteinExistence type="predicted"/>
<name>A0A1I1FCI4_9GAMM</name>
<dbReference type="STRING" id="1122252.SAMN05660443_0947"/>
<organism evidence="5 6">
    <name type="scientific">Marinospirillum celere</name>
    <dbReference type="NCBI Taxonomy" id="1122252"/>
    <lineage>
        <taxon>Bacteria</taxon>
        <taxon>Pseudomonadati</taxon>
        <taxon>Pseudomonadota</taxon>
        <taxon>Gammaproteobacteria</taxon>
        <taxon>Oceanospirillales</taxon>
        <taxon>Oceanospirillaceae</taxon>
        <taxon>Marinospirillum</taxon>
    </lineage>
</organism>
<keyword evidence="3" id="KW-1133">Transmembrane helix</keyword>
<dbReference type="PANTHER" id="PTHR32282:SF15">
    <property type="entry name" value="PENICILLIN-BINDING PROTEIN 1C"/>
    <property type="match status" value="1"/>
</dbReference>
<evidence type="ECO:0000256" key="2">
    <source>
        <dbReference type="ARBA" id="ARBA00022679"/>
    </source>
</evidence>
<feature type="domain" description="Glycosyl transferase family 51" evidence="4">
    <location>
        <begin position="67"/>
        <end position="214"/>
    </location>
</feature>
<dbReference type="GO" id="GO:0030288">
    <property type="term" value="C:outer membrane-bounded periplasmic space"/>
    <property type="evidence" value="ECO:0007669"/>
    <property type="project" value="TreeGrafter"/>
</dbReference>
<evidence type="ECO:0000256" key="3">
    <source>
        <dbReference type="SAM" id="Phobius"/>
    </source>
</evidence>
<reference evidence="5 6" key="1">
    <citation type="submission" date="2016-10" db="EMBL/GenBank/DDBJ databases">
        <authorList>
            <person name="de Groot N.N."/>
        </authorList>
    </citation>
    <scope>NUCLEOTIDE SEQUENCE [LARGE SCALE GENOMIC DNA]</scope>
    <source>
        <strain evidence="5 6">DSM 18438</strain>
    </source>
</reference>
<dbReference type="GO" id="GO:0008955">
    <property type="term" value="F:peptidoglycan glycosyltransferase activity"/>
    <property type="evidence" value="ECO:0007669"/>
    <property type="project" value="TreeGrafter"/>
</dbReference>
<dbReference type="SUPFAM" id="SSF53955">
    <property type="entry name" value="Lysozyme-like"/>
    <property type="match status" value="1"/>
</dbReference>
<evidence type="ECO:0000313" key="5">
    <source>
        <dbReference type="EMBL" id="SFB97179.1"/>
    </source>
</evidence>
<dbReference type="Gene3D" id="1.10.3810.10">
    <property type="entry name" value="Biosynthetic peptidoglycan transglycosylase-like"/>
    <property type="match status" value="1"/>
</dbReference>
<keyword evidence="3" id="KW-0472">Membrane</keyword>
<dbReference type="AlphaFoldDB" id="A0A1I1FCI4"/>
<keyword evidence="6" id="KW-1185">Reference proteome</keyword>
<evidence type="ECO:0000313" key="6">
    <source>
        <dbReference type="Proteomes" id="UP000199058"/>
    </source>
</evidence>
<comment type="pathway">
    <text evidence="1">Cell wall biogenesis; peptidoglycan biosynthesis.</text>
</comment>
<keyword evidence="3" id="KW-0812">Transmembrane</keyword>
<dbReference type="Proteomes" id="UP000199058">
    <property type="component" value="Unassembled WGS sequence"/>
</dbReference>
<dbReference type="InterPro" id="IPR036950">
    <property type="entry name" value="PBP_transglycosylase"/>
</dbReference>
<feature type="transmembrane region" description="Helical" evidence="3">
    <location>
        <begin position="12"/>
        <end position="34"/>
    </location>
</feature>
<evidence type="ECO:0000256" key="1">
    <source>
        <dbReference type="ARBA" id="ARBA00004752"/>
    </source>
</evidence>